<gene>
    <name evidence="1" type="ORF">NARC_70151</name>
</gene>
<name>A0A557SVD5_9ARCH</name>
<comment type="caution">
    <text evidence="1">The sequence shown here is derived from an EMBL/GenBank/DDBJ whole genome shotgun (WGS) entry which is preliminary data.</text>
</comment>
<organism evidence="1 2">
    <name type="scientific">Candidatus Nitrosocosmicus arcticus</name>
    <dbReference type="NCBI Taxonomy" id="2035267"/>
    <lineage>
        <taxon>Archaea</taxon>
        <taxon>Nitrososphaerota</taxon>
        <taxon>Nitrososphaeria</taxon>
        <taxon>Nitrososphaerales</taxon>
        <taxon>Nitrososphaeraceae</taxon>
        <taxon>Candidatus Nitrosocosmicus</taxon>
    </lineage>
</organism>
<accession>A0A557SVD5</accession>
<reference evidence="1 2" key="1">
    <citation type="journal article" date="2019" name="Front. Microbiol.">
        <title>Ammonia Oxidation by the Arctic Terrestrial Thaumarchaeote Candidatus Nitrosocosmicus arcticus Is Stimulated by Increasing Temperatures.</title>
        <authorList>
            <person name="Alves R.J.E."/>
            <person name="Kerou M."/>
            <person name="Zappe A."/>
            <person name="Bittner R."/>
            <person name="Abby S.S."/>
            <person name="Schmidt H.A."/>
            <person name="Pfeifer K."/>
            <person name="Schleper C."/>
        </authorList>
    </citation>
    <scope>NUCLEOTIDE SEQUENCE [LARGE SCALE GENOMIC DNA]</scope>
    <source>
        <strain evidence="1 2">Kfb</strain>
    </source>
</reference>
<dbReference type="Proteomes" id="UP000315289">
    <property type="component" value="Unassembled WGS sequence"/>
</dbReference>
<protein>
    <recommendedName>
        <fullName evidence="3">Zinc-ribbon domain-containing protein</fullName>
    </recommendedName>
</protein>
<proteinExistence type="predicted"/>
<keyword evidence="2" id="KW-1185">Reference proteome</keyword>
<evidence type="ECO:0000313" key="1">
    <source>
        <dbReference type="EMBL" id="TVP40570.1"/>
    </source>
</evidence>
<dbReference type="OrthoDB" id="6984at2157"/>
<evidence type="ECO:0000313" key="2">
    <source>
        <dbReference type="Proteomes" id="UP000315289"/>
    </source>
</evidence>
<dbReference type="EMBL" id="VOAH01000007">
    <property type="protein sequence ID" value="TVP40570.1"/>
    <property type="molecule type" value="Genomic_DNA"/>
</dbReference>
<evidence type="ECO:0008006" key="3">
    <source>
        <dbReference type="Google" id="ProtNLM"/>
    </source>
</evidence>
<dbReference type="AlphaFoldDB" id="A0A557SVD5"/>
<dbReference type="RefSeq" id="WP_144731187.1">
    <property type="nucleotide sequence ID" value="NZ_ML675583.1"/>
</dbReference>
<sequence length="133" mass="14999">MKIFNGRLATEDYMSTHSLTFSTPEMTLKKFALWLGEQITDSKTDTPTPRLLIYLVEKSESKTGMSFPPSRYLPDVDETFKPTGAIADFYSTQHENPSNTKQSGDIEKKYCINCGGTIKNSSKFCNKCGYVQE</sequence>